<evidence type="ECO:0000313" key="3">
    <source>
        <dbReference type="EMBL" id="RDU59663.1"/>
    </source>
</evidence>
<dbReference type="GO" id="GO:0003677">
    <property type="term" value="F:DNA binding"/>
    <property type="evidence" value="ECO:0007669"/>
    <property type="project" value="UniProtKB-UniRule"/>
</dbReference>
<dbReference type="Proteomes" id="UP000256599">
    <property type="component" value="Unassembled WGS sequence"/>
</dbReference>
<gene>
    <name evidence="3" type="ORF">CQA63_06175</name>
</gene>
<dbReference type="RefSeq" id="WP_104699947.1">
    <property type="nucleotide sequence ID" value="NZ_FZPP01000017.1"/>
</dbReference>
<dbReference type="OrthoDB" id="9795766at2"/>
<organism evidence="3 4">
    <name type="scientific">Helicobacter marmotae</name>
    <dbReference type="NCBI Taxonomy" id="152490"/>
    <lineage>
        <taxon>Bacteria</taxon>
        <taxon>Pseudomonadati</taxon>
        <taxon>Campylobacterota</taxon>
        <taxon>Epsilonproteobacteria</taxon>
        <taxon>Campylobacterales</taxon>
        <taxon>Helicobacteraceae</taxon>
        <taxon>Helicobacter</taxon>
    </lineage>
</organism>
<dbReference type="Gene3D" id="2.10.260.10">
    <property type="match status" value="1"/>
</dbReference>
<feature type="domain" description="SpoVT-AbrB" evidence="2">
    <location>
        <begin position="2"/>
        <end position="46"/>
    </location>
</feature>
<comment type="caution">
    <text evidence="3">The sequence shown here is derived from an EMBL/GenBank/DDBJ whole genome shotgun (WGS) entry which is preliminary data.</text>
</comment>
<protein>
    <submittedName>
        <fullName evidence="3">AbrB/MazE/SpoVT family DNA-binding domain-containing protein</fullName>
    </submittedName>
</protein>
<dbReference type="SUPFAM" id="SSF89447">
    <property type="entry name" value="AbrB/MazE/MraZ-like"/>
    <property type="match status" value="1"/>
</dbReference>
<proteinExistence type="predicted"/>
<name>A0A3D8I3E9_9HELI</name>
<dbReference type="EMBL" id="NXLR01000010">
    <property type="protein sequence ID" value="RDU59663.1"/>
    <property type="molecule type" value="Genomic_DNA"/>
</dbReference>
<reference evidence="3 4" key="1">
    <citation type="submission" date="2018-04" db="EMBL/GenBank/DDBJ databases">
        <title>Novel Campyloabacter and Helicobacter Species and Strains.</title>
        <authorList>
            <person name="Mannion A.J."/>
            <person name="Shen Z."/>
            <person name="Fox J.G."/>
        </authorList>
    </citation>
    <scope>NUCLEOTIDE SEQUENCE [LARGE SCALE GENOMIC DNA]</scope>
    <source>
        <strain evidence="3 4">MIT 98-6070</strain>
    </source>
</reference>
<dbReference type="InterPro" id="IPR007159">
    <property type="entry name" value="SpoVT-AbrB_dom"/>
</dbReference>
<evidence type="ECO:0000313" key="4">
    <source>
        <dbReference type="Proteomes" id="UP000256599"/>
    </source>
</evidence>
<sequence length="90" mass="10231">MTTLIKIGNSQGIRIPKALIEQAKLQDCEISLSVVENGLLLEPKRKLNKKVRANWDSLDLQHLAKKHDKELQGLSETFISSDTDTKEWEC</sequence>
<keyword evidence="4" id="KW-1185">Reference proteome</keyword>
<keyword evidence="1 3" id="KW-0238">DNA-binding</keyword>
<dbReference type="PROSITE" id="PS51740">
    <property type="entry name" value="SPOVT_ABRB"/>
    <property type="match status" value="1"/>
</dbReference>
<evidence type="ECO:0000256" key="1">
    <source>
        <dbReference type="PROSITE-ProRule" id="PRU01076"/>
    </source>
</evidence>
<evidence type="ECO:0000259" key="2">
    <source>
        <dbReference type="PROSITE" id="PS51740"/>
    </source>
</evidence>
<dbReference type="SMART" id="SM00966">
    <property type="entry name" value="SpoVT_AbrB"/>
    <property type="match status" value="1"/>
</dbReference>
<accession>A0A3D8I3E9</accession>
<dbReference type="InterPro" id="IPR037914">
    <property type="entry name" value="SpoVT-AbrB_sf"/>
</dbReference>
<dbReference type="Pfam" id="PF04014">
    <property type="entry name" value="MazE_antitoxin"/>
    <property type="match status" value="1"/>
</dbReference>
<dbReference type="AlphaFoldDB" id="A0A3D8I3E9"/>